<dbReference type="Proteomes" id="UP000623467">
    <property type="component" value="Unassembled WGS sequence"/>
</dbReference>
<sequence>MFRPGRLGFSQSRQQDLILPAIEAVPRQGFSLSAKHSIETGYEHEIAEVHKDINQLCGAEFTLDPDFEEVYKALCGPDAEISDTEWQSRIGATVLNYFKGLRDQLERQGFENDDMLREGLQEAVESKTFRLRVIPKTNGNVSSKVVLEDGVIYMQRTSTRWVRRFFVDDLLHQLTPLFNPRASTQRIWGKD</sequence>
<evidence type="ECO:0000313" key="2">
    <source>
        <dbReference type="Proteomes" id="UP000623467"/>
    </source>
</evidence>
<evidence type="ECO:0000313" key="1">
    <source>
        <dbReference type="EMBL" id="KAF7378221.1"/>
    </source>
</evidence>
<gene>
    <name evidence="1" type="ORF">MSAN_00246900</name>
</gene>
<reference evidence="1" key="1">
    <citation type="submission" date="2020-05" db="EMBL/GenBank/DDBJ databases">
        <title>Mycena genomes resolve the evolution of fungal bioluminescence.</title>
        <authorList>
            <person name="Tsai I.J."/>
        </authorList>
    </citation>
    <scope>NUCLEOTIDE SEQUENCE</scope>
    <source>
        <strain evidence="1">160909Yilan</strain>
    </source>
</reference>
<name>A0A8H7DP28_9AGAR</name>
<proteinExistence type="predicted"/>
<dbReference type="OrthoDB" id="2364174at2759"/>
<dbReference type="AlphaFoldDB" id="A0A8H7DP28"/>
<comment type="caution">
    <text evidence="1">The sequence shown here is derived from an EMBL/GenBank/DDBJ whole genome shotgun (WGS) entry which is preliminary data.</text>
</comment>
<accession>A0A8H7DP28</accession>
<organism evidence="1 2">
    <name type="scientific">Mycena sanguinolenta</name>
    <dbReference type="NCBI Taxonomy" id="230812"/>
    <lineage>
        <taxon>Eukaryota</taxon>
        <taxon>Fungi</taxon>
        <taxon>Dikarya</taxon>
        <taxon>Basidiomycota</taxon>
        <taxon>Agaricomycotina</taxon>
        <taxon>Agaricomycetes</taxon>
        <taxon>Agaricomycetidae</taxon>
        <taxon>Agaricales</taxon>
        <taxon>Marasmiineae</taxon>
        <taxon>Mycenaceae</taxon>
        <taxon>Mycena</taxon>
    </lineage>
</organism>
<protein>
    <submittedName>
        <fullName evidence="1">Uncharacterized protein</fullName>
    </submittedName>
</protein>
<dbReference type="EMBL" id="JACAZH010000001">
    <property type="protein sequence ID" value="KAF7378221.1"/>
    <property type="molecule type" value="Genomic_DNA"/>
</dbReference>
<keyword evidence="2" id="KW-1185">Reference proteome</keyword>